<feature type="non-terminal residue" evidence="1">
    <location>
        <position position="1"/>
    </location>
</feature>
<dbReference type="EMBL" id="BARU01010416">
    <property type="protein sequence ID" value="GAH32799.1"/>
    <property type="molecule type" value="Genomic_DNA"/>
</dbReference>
<gene>
    <name evidence="1" type="ORF">S03H2_19865</name>
</gene>
<proteinExistence type="predicted"/>
<reference evidence="1" key="1">
    <citation type="journal article" date="2014" name="Front. Microbiol.">
        <title>High frequency of phylogenetically diverse reductive dehalogenase-homologous genes in deep subseafloor sedimentary metagenomes.</title>
        <authorList>
            <person name="Kawai M."/>
            <person name="Futagami T."/>
            <person name="Toyoda A."/>
            <person name="Takaki Y."/>
            <person name="Nishi S."/>
            <person name="Hori S."/>
            <person name="Arai W."/>
            <person name="Tsubouchi T."/>
            <person name="Morono Y."/>
            <person name="Uchiyama I."/>
            <person name="Ito T."/>
            <person name="Fujiyama A."/>
            <person name="Inagaki F."/>
            <person name="Takami H."/>
        </authorList>
    </citation>
    <scope>NUCLEOTIDE SEQUENCE</scope>
    <source>
        <strain evidence="1">Expedition CK06-06</strain>
    </source>
</reference>
<comment type="caution">
    <text evidence="1">The sequence shown here is derived from an EMBL/GenBank/DDBJ whole genome shotgun (WGS) entry which is preliminary data.</text>
</comment>
<name>X1FTW3_9ZZZZ</name>
<evidence type="ECO:0000313" key="1">
    <source>
        <dbReference type="EMBL" id="GAH32799.1"/>
    </source>
</evidence>
<sequence length="41" mass="4764">LGFWILRCFECENNWSVANVHDTVYGVDLLPHEILNSCPKM</sequence>
<organism evidence="1">
    <name type="scientific">marine sediment metagenome</name>
    <dbReference type="NCBI Taxonomy" id="412755"/>
    <lineage>
        <taxon>unclassified sequences</taxon>
        <taxon>metagenomes</taxon>
        <taxon>ecological metagenomes</taxon>
    </lineage>
</organism>
<protein>
    <submittedName>
        <fullName evidence="1">Uncharacterized protein</fullName>
    </submittedName>
</protein>
<dbReference type="AlphaFoldDB" id="X1FTW3"/>
<accession>X1FTW3</accession>